<keyword evidence="2" id="KW-1185">Reference proteome</keyword>
<comment type="caution">
    <text evidence="1">The sequence shown here is derived from an EMBL/GenBank/DDBJ whole genome shotgun (WGS) entry which is preliminary data.</text>
</comment>
<name>A0ABS6AZ01_9NOCA</name>
<evidence type="ECO:0000313" key="1">
    <source>
        <dbReference type="EMBL" id="MBU3063290.1"/>
    </source>
</evidence>
<gene>
    <name evidence="1" type="ORF">KO481_17365</name>
</gene>
<dbReference type="RefSeq" id="WP_215918192.1">
    <property type="nucleotide sequence ID" value="NZ_JAHKNI010000005.1"/>
</dbReference>
<proteinExistence type="predicted"/>
<accession>A0ABS6AZ01</accession>
<protein>
    <submittedName>
        <fullName evidence="1">Uncharacterized protein</fullName>
    </submittedName>
</protein>
<sequence>MHTINSAQIYPRQPVGDRPEGATLTWVAWARSAARSAANTSETSTVAVTDCVQVITVTGVPRRR</sequence>
<reference evidence="1 2" key="1">
    <citation type="submission" date="2021-06" db="EMBL/GenBank/DDBJ databases">
        <title>Actinomycetes sequencing.</title>
        <authorList>
            <person name="Shan Q."/>
        </authorList>
    </citation>
    <scope>NUCLEOTIDE SEQUENCE [LARGE SCALE GENOMIC DNA]</scope>
    <source>
        <strain evidence="1 2">NEAU-G5</strain>
    </source>
</reference>
<dbReference type="EMBL" id="JAHKNI010000005">
    <property type="protein sequence ID" value="MBU3063290.1"/>
    <property type="molecule type" value="Genomic_DNA"/>
</dbReference>
<organism evidence="1 2">
    <name type="scientific">Nocardia albiluteola</name>
    <dbReference type="NCBI Taxonomy" id="2842303"/>
    <lineage>
        <taxon>Bacteria</taxon>
        <taxon>Bacillati</taxon>
        <taxon>Actinomycetota</taxon>
        <taxon>Actinomycetes</taxon>
        <taxon>Mycobacteriales</taxon>
        <taxon>Nocardiaceae</taxon>
        <taxon>Nocardia</taxon>
    </lineage>
</organism>
<evidence type="ECO:0000313" key="2">
    <source>
        <dbReference type="Proteomes" id="UP000733379"/>
    </source>
</evidence>
<dbReference type="Proteomes" id="UP000733379">
    <property type="component" value="Unassembled WGS sequence"/>
</dbReference>